<keyword evidence="1" id="KW-0812">Transmembrane</keyword>
<feature type="transmembrane region" description="Helical" evidence="1">
    <location>
        <begin position="38"/>
        <end position="56"/>
    </location>
</feature>
<dbReference type="RefSeq" id="WP_188760542.1">
    <property type="nucleotide sequence ID" value="NZ_BMJB01000003.1"/>
</dbReference>
<evidence type="ECO:0000313" key="3">
    <source>
        <dbReference type="Proteomes" id="UP000648801"/>
    </source>
</evidence>
<name>A0A916W9E3_9BACT</name>
<feature type="transmembrane region" description="Helical" evidence="1">
    <location>
        <begin position="306"/>
        <end position="324"/>
    </location>
</feature>
<feature type="transmembrane region" description="Helical" evidence="1">
    <location>
        <begin position="231"/>
        <end position="249"/>
    </location>
</feature>
<gene>
    <name evidence="2" type="ORF">GCM10011507_32040</name>
</gene>
<sequence length="547" mass="59608">MRDAILEDPTLLFLILFAFALPLLIRLQAWDQLWFRRLTLLGGAVSVLVFLQVNIANVSHTRSFWHDERHIIAIAAAYMHGEPMYPSPAAADLYALVYGPVTYLIFVPFLALFHHPLPAIRVGILAVNLATLLVLFLILRKRIAWQTALGLLSVATATLLAVGPALLGMRGDSWMLFSVCVALLSALSRNWVEAAAFSGVFGAIAIGFKPTVAPVVLLLLVILYRKHGRRALVSSALITAMGVFSVYLLRGISLQTYLIWLVRSDHRPFVAESLISSLLASALLALPAVLLLVFSAGTSRRRRVHAPLAVFGIIALVGCIVTGSKHGAGAWHIWPMIPFLLLWAAYDASEQEAEAHPLQAAAPASRGKTGTVPDCPGIVITAIVLAATVVTARYGFRDFRNVHRKDQAEQRAEEIAAGDAIDRITAHPLLGRNIEMGYGESADDYRSDLRFMLPLRGQDDFFDANAVFEAAREGLAVPSNVVERILGCQDIWLVPHGEVPFSTLLPAALPASTSPFLFPDSIRLGFSQSHVLLKSGPIYDQWGCPTV</sequence>
<keyword evidence="3" id="KW-1185">Reference proteome</keyword>
<feature type="transmembrane region" description="Helical" evidence="1">
    <location>
        <begin position="120"/>
        <end position="139"/>
    </location>
</feature>
<keyword evidence="1" id="KW-1133">Transmembrane helix</keyword>
<evidence type="ECO:0000256" key="1">
    <source>
        <dbReference type="SAM" id="Phobius"/>
    </source>
</evidence>
<feature type="transmembrane region" description="Helical" evidence="1">
    <location>
        <begin position="377"/>
        <end position="396"/>
    </location>
</feature>
<feature type="transmembrane region" description="Helical" evidence="1">
    <location>
        <begin position="198"/>
        <end position="224"/>
    </location>
</feature>
<reference evidence="2" key="1">
    <citation type="journal article" date="2014" name="Int. J. Syst. Evol. Microbiol.">
        <title>Complete genome sequence of Corynebacterium casei LMG S-19264T (=DSM 44701T), isolated from a smear-ripened cheese.</title>
        <authorList>
            <consortium name="US DOE Joint Genome Institute (JGI-PGF)"/>
            <person name="Walter F."/>
            <person name="Albersmeier A."/>
            <person name="Kalinowski J."/>
            <person name="Ruckert C."/>
        </authorList>
    </citation>
    <scope>NUCLEOTIDE SEQUENCE</scope>
    <source>
        <strain evidence="2">CGMCC 1.15447</strain>
    </source>
</reference>
<feature type="transmembrane region" description="Helical" evidence="1">
    <location>
        <begin position="145"/>
        <end position="167"/>
    </location>
</feature>
<organism evidence="2 3">
    <name type="scientific">Edaphobacter acidisoli</name>
    <dbReference type="NCBI Taxonomy" id="2040573"/>
    <lineage>
        <taxon>Bacteria</taxon>
        <taxon>Pseudomonadati</taxon>
        <taxon>Acidobacteriota</taxon>
        <taxon>Terriglobia</taxon>
        <taxon>Terriglobales</taxon>
        <taxon>Acidobacteriaceae</taxon>
        <taxon>Edaphobacter</taxon>
    </lineage>
</organism>
<reference evidence="2" key="2">
    <citation type="submission" date="2020-09" db="EMBL/GenBank/DDBJ databases">
        <authorList>
            <person name="Sun Q."/>
            <person name="Zhou Y."/>
        </authorList>
    </citation>
    <scope>NUCLEOTIDE SEQUENCE</scope>
    <source>
        <strain evidence="2">CGMCC 1.15447</strain>
    </source>
</reference>
<proteinExistence type="predicted"/>
<dbReference type="AlphaFoldDB" id="A0A916W9E3"/>
<dbReference type="Proteomes" id="UP000648801">
    <property type="component" value="Unassembled WGS sequence"/>
</dbReference>
<feature type="transmembrane region" description="Helical" evidence="1">
    <location>
        <begin position="174"/>
        <end position="192"/>
    </location>
</feature>
<feature type="transmembrane region" description="Helical" evidence="1">
    <location>
        <begin position="93"/>
        <end position="113"/>
    </location>
</feature>
<evidence type="ECO:0000313" key="2">
    <source>
        <dbReference type="EMBL" id="GGA78412.1"/>
    </source>
</evidence>
<protein>
    <submittedName>
        <fullName evidence="2">Uncharacterized protein</fullName>
    </submittedName>
</protein>
<comment type="caution">
    <text evidence="2">The sequence shown here is derived from an EMBL/GenBank/DDBJ whole genome shotgun (WGS) entry which is preliminary data.</text>
</comment>
<dbReference type="EMBL" id="BMJB01000003">
    <property type="protein sequence ID" value="GGA78412.1"/>
    <property type="molecule type" value="Genomic_DNA"/>
</dbReference>
<feature type="transmembrane region" description="Helical" evidence="1">
    <location>
        <begin position="269"/>
        <end position="294"/>
    </location>
</feature>
<accession>A0A916W9E3</accession>
<feature type="transmembrane region" description="Helical" evidence="1">
    <location>
        <begin position="12"/>
        <end position="29"/>
    </location>
</feature>
<keyword evidence="1" id="KW-0472">Membrane</keyword>